<dbReference type="PANTHER" id="PTHR47691">
    <property type="entry name" value="REGULATOR-RELATED"/>
    <property type="match status" value="1"/>
</dbReference>
<dbReference type="GO" id="GO:0043531">
    <property type="term" value="F:ADP binding"/>
    <property type="evidence" value="ECO:0007669"/>
    <property type="project" value="InterPro"/>
</dbReference>
<dbReference type="Gene3D" id="1.25.40.10">
    <property type="entry name" value="Tetratricopeptide repeat domain"/>
    <property type="match status" value="2"/>
</dbReference>
<dbReference type="PRINTS" id="PR00364">
    <property type="entry name" value="DISEASERSIST"/>
</dbReference>
<keyword evidence="7" id="KW-1185">Reference proteome</keyword>
<dbReference type="InterPro" id="IPR001867">
    <property type="entry name" value="OmpR/PhoB-type_DNA-bd"/>
</dbReference>
<feature type="compositionally biased region" description="Basic and acidic residues" evidence="4">
    <location>
        <begin position="239"/>
        <end position="254"/>
    </location>
</feature>
<dbReference type="InterPro" id="IPR005158">
    <property type="entry name" value="BTAD"/>
</dbReference>
<proteinExistence type="inferred from homology"/>
<evidence type="ECO:0000313" key="7">
    <source>
        <dbReference type="Proteomes" id="UP000572635"/>
    </source>
</evidence>
<dbReference type="SUPFAM" id="SSF48452">
    <property type="entry name" value="TPR-like"/>
    <property type="match status" value="2"/>
</dbReference>
<sequence length="909" mass="95977">MRYGVLGPLAVQDAGGGQVAVPEAKVRALLAALLVHGGAPVSADRLIEDLWEGRPPGRPLNTLQTKVSQLRRALGAEQVPRTPAGYRLRLEAGGLDAARFRDAVEEAHRAGGPSERARLLTGALRLWRGPAYADFAGAAFARDEAARLEELRLDAAECLAEARIELGDADGALPDLRELVGAHPLRERLHALYMRALYRAGRQGEALDAFHGLRTRLRDELGVDPSAQVGEVHTAILRREAAEPPRSGPPERPRSNLPAPPTPLIGREAESEHLCRELRAPDGGRLLTVTGPGGVGKTRLAVAAVRSLRADFPDGTWLVELAGVDRRSSAADIAERVVTVLGLCEGAAGAEAADLVGWLCGALAGRRLILLLDNCEHVVAQVAEVAGALLAAAPEVRTVVTGQEALDVPGEAVLPLPPLALPPASAGPGLEPIAASGAVRLFTERARAASPGFVLTAENAPAVAAICRRLDGIPLAIELVAARVRALAPERIAAGLDDRFALPTGPGRGRPTRQQTLRAMIDWSWGLLTGEERTLLRRLAVSPDGTTPEAARALCPDRPPGGRSALDLLSRLVDRSLVVRDGDRYRLLESVAAYSAEKLAEAGETGEVRRRFVAFHTERAELADARLRGARQRRSLEALDAETVNMRRALELAVRHSDAGSALRLVNALAWYWSLRSRLGEARRSLAAALALPGGPPVARAVAGAWLASFEGRPGRADAADPVLRARLLCSVGTSLYREGDRGAGRRLVEEALAGARAAGDRWGEAAALAERADHRVDAGDADAARADAERSAELFAAAGDRWGRLRAGGSLARAAELDRDRTAVAALLEEGLRGAEELGLWGEAVETLLCLGHVAAAQDEAARARRFYARALRLAAERSHERGAAEAAARLAAAGARSPAAAPAAPPS</sequence>
<dbReference type="InterPro" id="IPR027417">
    <property type="entry name" value="P-loop_NTPase"/>
</dbReference>
<dbReference type="SUPFAM" id="SSF46894">
    <property type="entry name" value="C-terminal effector domain of the bipartite response regulators"/>
    <property type="match status" value="1"/>
</dbReference>
<dbReference type="RefSeq" id="WP_184389306.1">
    <property type="nucleotide sequence ID" value="NZ_JACHDB010000001.1"/>
</dbReference>
<comment type="caution">
    <text evidence="6">The sequence shown here is derived from an EMBL/GenBank/DDBJ whole genome shotgun (WGS) entry which is preliminary data.</text>
</comment>
<dbReference type="Pfam" id="PF00931">
    <property type="entry name" value="NB-ARC"/>
    <property type="match status" value="1"/>
</dbReference>
<dbReference type="Gene3D" id="1.10.10.10">
    <property type="entry name" value="Winged helix-like DNA-binding domain superfamily/Winged helix DNA-binding domain"/>
    <property type="match status" value="1"/>
</dbReference>
<comment type="similarity">
    <text evidence="1">Belongs to the AfsR/DnrI/RedD regulatory family.</text>
</comment>
<dbReference type="GO" id="GO:0006355">
    <property type="term" value="P:regulation of DNA-templated transcription"/>
    <property type="evidence" value="ECO:0007669"/>
    <property type="project" value="InterPro"/>
</dbReference>
<evidence type="ECO:0000313" key="6">
    <source>
        <dbReference type="EMBL" id="MBB5430964.1"/>
    </source>
</evidence>
<dbReference type="EMBL" id="JACHDB010000001">
    <property type="protein sequence ID" value="MBB5430964.1"/>
    <property type="molecule type" value="Genomic_DNA"/>
</dbReference>
<dbReference type="GO" id="GO:0000160">
    <property type="term" value="P:phosphorelay signal transduction system"/>
    <property type="evidence" value="ECO:0007669"/>
    <property type="project" value="InterPro"/>
</dbReference>
<dbReference type="SMART" id="SM00862">
    <property type="entry name" value="Trans_reg_C"/>
    <property type="match status" value="1"/>
</dbReference>
<dbReference type="InterPro" id="IPR002182">
    <property type="entry name" value="NB-ARC"/>
</dbReference>
<dbReference type="InterPro" id="IPR016032">
    <property type="entry name" value="Sig_transdc_resp-reg_C-effctor"/>
</dbReference>
<dbReference type="SMART" id="SM01043">
    <property type="entry name" value="BTAD"/>
    <property type="match status" value="1"/>
</dbReference>
<reference evidence="6 7" key="1">
    <citation type="submission" date="2020-08" db="EMBL/GenBank/DDBJ databases">
        <title>Sequencing the genomes of 1000 actinobacteria strains.</title>
        <authorList>
            <person name="Klenk H.-P."/>
        </authorList>
    </citation>
    <scope>NUCLEOTIDE SEQUENCE [LARGE SCALE GENOMIC DNA]</scope>
    <source>
        <strain evidence="6 7">DSM 44551</strain>
    </source>
</reference>
<feature type="domain" description="OmpR/PhoB-type" evidence="5">
    <location>
        <begin position="1"/>
        <end position="90"/>
    </location>
</feature>
<dbReference type="Pfam" id="PF00486">
    <property type="entry name" value="Trans_reg_C"/>
    <property type="match status" value="1"/>
</dbReference>
<evidence type="ECO:0000259" key="5">
    <source>
        <dbReference type="PROSITE" id="PS51755"/>
    </source>
</evidence>
<protein>
    <submittedName>
        <fullName evidence="6">Putative ATPase/DNA-binding SARP family transcriptional activator</fullName>
    </submittedName>
</protein>
<dbReference type="GO" id="GO:0003677">
    <property type="term" value="F:DNA binding"/>
    <property type="evidence" value="ECO:0007669"/>
    <property type="project" value="UniProtKB-UniRule"/>
</dbReference>
<evidence type="ECO:0000256" key="3">
    <source>
        <dbReference type="PROSITE-ProRule" id="PRU01091"/>
    </source>
</evidence>
<keyword evidence="2 3" id="KW-0238">DNA-binding</keyword>
<evidence type="ECO:0000256" key="4">
    <source>
        <dbReference type="SAM" id="MobiDB-lite"/>
    </source>
</evidence>
<dbReference type="PANTHER" id="PTHR47691:SF3">
    <property type="entry name" value="HTH-TYPE TRANSCRIPTIONAL REGULATOR RV0890C-RELATED"/>
    <property type="match status" value="1"/>
</dbReference>
<dbReference type="Pfam" id="PF03704">
    <property type="entry name" value="BTAD"/>
    <property type="match status" value="1"/>
</dbReference>
<evidence type="ECO:0000256" key="1">
    <source>
        <dbReference type="ARBA" id="ARBA00005820"/>
    </source>
</evidence>
<feature type="region of interest" description="Disordered" evidence="4">
    <location>
        <begin position="239"/>
        <end position="265"/>
    </location>
</feature>
<dbReference type="Proteomes" id="UP000572635">
    <property type="component" value="Unassembled WGS sequence"/>
</dbReference>
<name>A0A7W8QJ55_9ACTN</name>
<dbReference type="InterPro" id="IPR036388">
    <property type="entry name" value="WH-like_DNA-bd_sf"/>
</dbReference>
<dbReference type="Gene3D" id="3.40.50.300">
    <property type="entry name" value="P-loop containing nucleotide triphosphate hydrolases"/>
    <property type="match status" value="1"/>
</dbReference>
<evidence type="ECO:0000256" key="2">
    <source>
        <dbReference type="ARBA" id="ARBA00023125"/>
    </source>
</evidence>
<dbReference type="CDD" id="cd15831">
    <property type="entry name" value="BTAD"/>
    <property type="match status" value="1"/>
</dbReference>
<dbReference type="InterPro" id="IPR011990">
    <property type="entry name" value="TPR-like_helical_dom_sf"/>
</dbReference>
<organism evidence="6 7">
    <name type="scientific">Nocardiopsis composta</name>
    <dbReference type="NCBI Taxonomy" id="157465"/>
    <lineage>
        <taxon>Bacteria</taxon>
        <taxon>Bacillati</taxon>
        <taxon>Actinomycetota</taxon>
        <taxon>Actinomycetes</taxon>
        <taxon>Streptosporangiales</taxon>
        <taxon>Nocardiopsidaceae</taxon>
        <taxon>Nocardiopsis</taxon>
    </lineage>
</organism>
<dbReference type="PROSITE" id="PS51755">
    <property type="entry name" value="OMPR_PHOB"/>
    <property type="match status" value="1"/>
</dbReference>
<accession>A0A7W8QJ55</accession>
<dbReference type="SUPFAM" id="SSF52540">
    <property type="entry name" value="P-loop containing nucleoside triphosphate hydrolases"/>
    <property type="match status" value="1"/>
</dbReference>
<dbReference type="AlphaFoldDB" id="A0A7W8QJ55"/>
<feature type="DNA-binding region" description="OmpR/PhoB-type" evidence="3">
    <location>
        <begin position="1"/>
        <end position="90"/>
    </location>
</feature>
<gene>
    <name evidence="6" type="ORF">HDA36_001048</name>
</gene>